<dbReference type="EC" id="3.1.1.85" evidence="2"/>
<gene>
    <name evidence="2" type="primary">bioH</name>
    <name evidence="2" type="ORF">CGLAU_08640</name>
</gene>
<dbReference type="GO" id="GO:0090499">
    <property type="term" value="F:pimelyl-[acyl-carrier protein] methyl ester esterase activity"/>
    <property type="evidence" value="ECO:0007669"/>
    <property type="project" value="UniProtKB-EC"/>
</dbReference>
<keyword evidence="2" id="KW-0378">Hydrolase</keyword>
<dbReference type="AlphaFoldDB" id="A0A1Q2HXX8"/>
<accession>A0A1Q2HXX8</accession>
<evidence type="ECO:0000313" key="2">
    <source>
        <dbReference type="EMBL" id="AQQ15683.1"/>
    </source>
</evidence>
<name>A0A1Q2HXX8_9CORY</name>
<dbReference type="InterPro" id="IPR029058">
    <property type="entry name" value="AB_hydrolase_fold"/>
</dbReference>
<dbReference type="Proteomes" id="UP000217209">
    <property type="component" value="Chromosome"/>
</dbReference>
<evidence type="ECO:0000313" key="3">
    <source>
        <dbReference type="Proteomes" id="UP000217209"/>
    </source>
</evidence>
<dbReference type="PANTHER" id="PTHR43689">
    <property type="entry name" value="HYDROLASE"/>
    <property type="match status" value="1"/>
</dbReference>
<sequence length="208" mass="22534">MSQPARVVFLHGLGETEHVWEPVAQRLPGVSARTLSLIDGSAQPWYLNSTSERIARDLDAPVHLVGLSLGAVVALDLAARYPEKVASLFLSAPQVHPPAGFMRTQIALLRLLPERLVGGDGVTKTQMLDTLKSLQDLDLRPQLSTMTVPVTVACGAKDRPNLRAARTVAASIPRAHLEIIPGAGHRWHVTHPDAFAAALAQHLQRWSL</sequence>
<organism evidence="2 3">
    <name type="scientific">Corynebacterium glaucum</name>
    <dbReference type="NCBI Taxonomy" id="187491"/>
    <lineage>
        <taxon>Bacteria</taxon>
        <taxon>Bacillati</taxon>
        <taxon>Actinomycetota</taxon>
        <taxon>Actinomycetes</taxon>
        <taxon>Mycobacteriales</taxon>
        <taxon>Corynebacteriaceae</taxon>
        <taxon>Corynebacterium</taxon>
    </lineage>
</organism>
<dbReference type="PANTHER" id="PTHR43689:SF8">
    <property type="entry name" value="ALPHA_BETA-HYDROLASES SUPERFAMILY PROTEIN"/>
    <property type="match status" value="1"/>
</dbReference>
<keyword evidence="3" id="KW-1185">Reference proteome</keyword>
<dbReference type="Gene3D" id="3.40.50.1820">
    <property type="entry name" value="alpha/beta hydrolase"/>
    <property type="match status" value="2"/>
</dbReference>
<feature type="domain" description="AB hydrolase-1" evidence="1">
    <location>
        <begin position="7"/>
        <end position="198"/>
    </location>
</feature>
<dbReference type="InterPro" id="IPR000073">
    <property type="entry name" value="AB_hydrolase_1"/>
</dbReference>
<dbReference type="OrthoDB" id="7958481at2"/>
<proteinExistence type="predicted"/>
<dbReference type="KEGG" id="cgv:CGLAU_08640"/>
<dbReference type="SUPFAM" id="SSF53474">
    <property type="entry name" value="alpha/beta-Hydrolases"/>
    <property type="match status" value="1"/>
</dbReference>
<reference evidence="2 3" key="1">
    <citation type="submission" date="2016-12" db="EMBL/GenBank/DDBJ databases">
        <authorList>
            <person name="Song W.-J."/>
            <person name="Kurnit D.M."/>
        </authorList>
    </citation>
    <scope>NUCLEOTIDE SEQUENCE [LARGE SCALE GENOMIC DNA]</scope>
    <source>
        <strain evidence="2 3">DSM 30827</strain>
    </source>
</reference>
<dbReference type="Pfam" id="PF12697">
    <property type="entry name" value="Abhydrolase_6"/>
    <property type="match status" value="1"/>
</dbReference>
<evidence type="ECO:0000259" key="1">
    <source>
        <dbReference type="Pfam" id="PF12697"/>
    </source>
</evidence>
<protein>
    <submittedName>
        <fullName evidence="2">Pimeloyl-[acyl-carrier protein] methyl ester esterase</fullName>
        <ecNumber evidence="2">3.1.1.85</ecNumber>
    </submittedName>
</protein>
<dbReference type="RefSeq" id="WP_095660340.1">
    <property type="nucleotide sequence ID" value="NZ_BAAAKB010000012.1"/>
</dbReference>
<dbReference type="EMBL" id="CP019688">
    <property type="protein sequence ID" value="AQQ15683.1"/>
    <property type="molecule type" value="Genomic_DNA"/>
</dbReference>